<evidence type="ECO:0000313" key="3">
    <source>
        <dbReference type="EMBL" id="RRH86762.1"/>
    </source>
</evidence>
<dbReference type="RefSeq" id="WP_021004666.1">
    <property type="nucleotide sequence ID" value="NZ_RQXU01000011.1"/>
</dbReference>
<dbReference type="Proteomes" id="UP000271590">
    <property type="component" value="Unassembled WGS sequence"/>
</dbReference>
<organism evidence="3 4">
    <name type="scientific">Variovorax beijingensis</name>
    <dbReference type="NCBI Taxonomy" id="2496117"/>
    <lineage>
        <taxon>Bacteria</taxon>
        <taxon>Pseudomonadati</taxon>
        <taxon>Pseudomonadota</taxon>
        <taxon>Betaproteobacteria</taxon>
        <taxon>Burkholderiales</taxon>
        <taxon>Comamonadaceae</taxon>
        <taxon>Variovorax</taxon>
    </lineage>
</organism>
<dbReference type="Pfam" id="PF08681">
    <property type="entry name" value="TacA1"/>
    <property type="match status" value="1"/>
</dbReference>
<comment type="caution">
    <text evidence="3">The sequence shown here is derived from an EMBL/GenBank/DDBJ whole genome shotgun (WGS) entry which is preliminary data.</text>
</comment>
<evidence type="ECO:0000256" key="1">
    <source>
        <dbReference type="ARBA" id="ARBA00022649"/>
    </source>
</evidence>
<reference evidence="3 4" key="1">
    <citation type="submission" date="2018-11" db="EMBL/GenBank/DDBJ databases">
        <title>The genome of Variovorax sp T529.</title>
        <authorList>
            <person name="Gao J."/>
        </authorList>
    </citation>
    <scope>NUCLEOTIDE SEQUENCE [LARGE SCALE GENOMIC DNA]</scope>
    <source>
        <strain evidence="3 4">T529</strain>
    </source>
</reference>
<dbReference type="EMBL" id="RQXU01000011">
    <property type="protein sequence ID" value="RRH86762.1"/>
    <property type="molecule type" value="Genomic_DNA"/>
</dbReference>
<accession>A0A3P3ELU4</accession>
<dbReference type="Gene3D" id="1.10.1220.10">
    <property type="entry name" value="Met repressor-like"/>
    <property type="match status" value="1"/>
</dbReference>
<keyword evidence="1" id="KW-1277">Toxin-antitoxin system</keyword>
<dbReference type="InterPro" id="IPR013321">
    <property type="entry name" value="Arc_rbn_hlx_hlx"/>
</dbReference>
<evidence type="ECO:0000256" key="2">
    <source>
        <dbReference type="ARBA" id="ARBA00049988"/>
    </source>
</evidence>
<name>A0A3P3ELU4_9BURK</name>
<evidence type="ECO:0000313" key="4">
    <source>
        <dbReference type="Proteomes" id="UP000271590"/>
    </source>
</evidence>
<protein>
    <submittedName>
        <fullName evidence="3">DUF1778 domain-containing protein</fullName>
    </submittedName>
</protein>
<dbReference type="InterPro" id="IPR010985">
    <property type="entry name" value="Ribbon_hlx_hlx"/>
</dbReference>
<dbReference type="GO" id="GO:0006355">
    <property type="term" value="P:regulation of DNA-templated transcription"/>
    <property type="evidence" value="ECO:0007669"/>
    <property type="project" value="InterPro"/>
</dbReference>
<dbReference type="InterPro" id="IPR014795">
    <property type="entry name" value="TacA_1-like"/>
</dbReference>
<dbReference type="AlphaFoldDB" id="A0A3P3ELU4"/>
<dbReference type="SUPFAM" id="SSF47598">
    <property type="entry name" value="Ribbon-helix-helix"/>
    <property type="match status" value="1"/>
</dbReference>
<sequence length="94" mass="10488">MSTTTIRLDDDLKERIPAAADLAGKTAHAFIVDAIARTVEQVEAQEELHRIAEKRWAKLLATGSFVPWDDAKKYLAARGRGEEPVKPPARKLEH</sequence>
<comment type="similarity">
    <text evidence="2">Belongs to the TacA antitoxin family.</text>
</comment>
<gene>
    <name evidence="3" type="ORF">EH244_19300</name>
</gene>
<proteinExistence type="inferred from homology"/>